<sequence>MERPLDKALADELGLTYGAALRELVSGPFLREAARHAAVSLPFFPWSGAEVRAGFLMKWSAYLEALALQTAVRMTPGLGGDERLRRKTFFGTCAFVDASTQKRTKALSPEGKEEIEKLRRRLLRAVEVDRLDEEALARRFFELLHGRQASDAEMEKLKKLTHRTTELLEKLTKTTLEADPKKAKKA</sequence>
<accession>H3KFU4</accession>
<dbReference type="Proteomes" id="UP000004956">
    <property type="component" value="Unassembled WGS sequence"/>
</dbReference>
<protein>
    <submittedName>
        <fullName evidence="1">Uncharacterized protein</fullName>
    </submittedName>
</protein>
<evidence type="ECO:0000313" key="1">
    <source>
        <dbReference type="EMBL" id="EHY31013.1"/>
    </source>
</evidence>
<dbReference type="STRING" id="762967.HMPREF9440_01613"/>
<gene>
    <name evidence="1" type="ORF">HMPREF9440_01613</name>
</gene>
<evidence type="ECO:0000313" key="2">
    <source>
        <dbReference type="Proteomes" id="UP000004956"/>
    </source>
</evidence>
<proteinExistence type="predicted"/>
<dbReference type="HOGENOM" id="CLU_1453712_0_0_4"/>
<dbReference type="RefSeq" id="WP_008542651.1">
    <property type="nucleotide sequence ID" value="NZ_JH604985.1"/>
</dbReference>
<reference evidence="1 2" key="1">
    <citation type="submission" date="2011-11" db="EMBL/GenBank/DDBJ databases">
        <authorList>
            <person name="Weinstock G."/>
            <person name="Sodergren E."/>
            <person name="Clifton S."/>
            <person name="Fulton L."/>
            <person name="Fulton B."/>
            <person name="Courtney L."/>
            <person name="Fronick C."/>
            <person name="Harrison M."/>
            <person name="Strong C."/>
            <person name="Farmer C."/>
            <person name="Delahaunty K."/>
            <person name="Markovic C."/>
            <person name="Hall O."/>
            <person name="Minx P."/>
            <person name="Tomlinson C."/>
            <person name="Mitreva M."/>
            <person name="Hou S."/>
            <person name="Chen J."/>
            <person name="Wollam A."/>
            <person name="Pepin K.H."/>
            <person name="Johnson M."/>
            <person name="Bhonagiri V."/>
            <person name="Zhang X."/>
            <person name="Suruliraj S."/>
            <person name="Warren W."/>
            <person name="Chinwalla A."/>
            <person name="Mardis E.R."/>
            <person name="Wilson R.K."/>
        </authorList>
    </citation>
    <scope>NUCLEOTIDE SEQUENCE [LARGE SCALE GENOMIC DNA]</scope>
    <source>
        <strain evidence="1 2">YIT 11816</strain>
    </source>
</reference>
<name>H3KFU4_9BURK</name>
<dbReference type="AlphaFoldDB" id="H3KFU4"/>
<keyword evidence="2" id="KW-1185">Reference proteome</keyword>
<dbReference type="EMBL" id="AFBQ01000244">
    <property type="protein sequence ID" value="EHY31013.1"/>
    <property type="molecule type" value="Genomic_DNA"/>
</dbReference>
<comment type="caution">
    <text evidence="1">The sequence shown here is derived from an EMBL/GenBank/DDBJ whole genome shotgun (WGS) entry which is preliminary data.</text>
</comment>
<organism evidence="1 2">
    <name type="scientific">Sutterella parvirubra YIT 11816</name>
    <dbReference type="NCBI Taxonomy" id="762967"/>
    <lineage>
        <taxon>Bacteria</taxon>
        <taxon>Pseudomonadati</taxon>
        <taxon>Pseudomonadota</taxon>
        <taxon>Betaproteobacteria</taxon>
        <taxon>Burkholderiales</taxon>
        <taxon>Sutterellaceae</taxon>
        <taxon>Sutterella</taxon>
    </lineage>
</organism>
<dbReference type="PATRIC" id="fig|762967.3.peg.1267"/>